<evidence type="ECO:0000313" key="7">
    <source>
        <dbReference type="EMBL" id="AWB10324.1"/>
    </source>
</evidence>
<dbReference type="InterPro" id="IPR029054">
    <property type="entry name" value="dUTPase-like"/>
</dbReference>
<proteinExistence type="inferred from homology"/>
<dbReference type="GO" id="GO:0046081">
    <property type="term" value="P:dUTP catabolic process"/>
    <property type="evidence" value="ECO:0007669"/>
    <property type="project" value="InterPro"/>
</dbReference>
<evidence type="ECO:0000259" key="6">
    <source>
        <dbReference type="Pfam" id="PF00692"/>
    </source>
</evidence>
<dbReference type="SUPFAM" id="SSF51283">
    <property type="entry name" value="dUTPase-like"/>
    <property type="match status" value="1"/>
</dbReference>
<dbReference type="OrthoDB" id="9809956at2"/>
<dbReference type="Proteomes" id="UP000244792">
    <property type="component" value="Chromosome"/>
</dbReference>
<name>A0A2R4W0T4_THEAF</name>
<evidence type="ECO:0000256" key="2">
    <source>
        <dbReference type="ARBA" id="ARBA00012379"/>
    </source>
</evidence>
<sequence length="142" mass="15841">MISVGIELANENCMPERKTEGSSGYDIKAYINNPVELLKGEIKLIPTGIRIQIPSGYEAQIRSRSGLALKGVFVLNSPGTIDSDYRGEIKVILINLGDKTFTINPFDRIAQMVFQRIYDAQFIFSKLDETKRNSRGFGHTGL</sequence>
<keyword evidence="3 7" id="KW-0378">Hydrolase</keyword>
<dbReference type="InterPro" id="IPR008181">
    <property type="entry name" value="dUTPase"/>
</dbReference>
<dbReference type="GO" id="GO:0004170">
    <property type="term" value="F:dUTP diphosphatase activity"/>
    <property type="evidence" value="ECO:0007669"/>
    <property type="project" value="UniProtKB-EC"/>
</dbReference>
<reference evidence="7 8" key="1">
    <citation type="submission" date="2017-04" db="EMBL/GenBank/DDBJ databases">
        <title>Genomic insights into metabolism of Thermodesulfobium acidiphilum.</title>
        <authorList>
            <person name="Toshchakov S.V."/>
            <person name="Frolov E.N."/>
            <person name="Kublanov I.V."/>
            <person name="Samarov N.I."/>
            <person name="Novikov A."/>
            <person name="Lebedinsky A.V."/>
            <person name="Bonch-Osmolovskaya E.A."/>
            <person name="Chernyh N.A."/>
        </authorList>
    </citation>
    <scope>NUCLEOTIDE SEQUENCE [LARGE SCALE GENOMIC DNA]</scope>
    <source>
        <strain evidence="7 8">3127-1</strain>
    </source>
</reference>
<dbReference type="InterPro" id="IPR033704">
    <property type="entry name" value="dUTPase_trimeric"/>
</dbReference>
<feature type="domain" description="dUTPase-like" evidence="6">
    <location>
        <begin position="14"/>
        <end position="141"/>
    </location>
</feature>
<gene>
    <name evidence="7" type="ORF">TDSAC_0971</name>
</gene>
<dbReference type="EMBL" id="CP020921">
    <property type="protein sequence ID" value="AWB10324.1"/>
    <property type="molecule type" value="Genomic_DNA"/>
</dbReference>
<dbReference type="Pfam" id="PF00692">
    <property type="entry name" value="dUTPase"/>
    <property type="match status" value="1"/>
</dbReference>
<evidence type="ECO:0000313" key="8">
    <source>
        <dbReference type="Proteomes" id="UP000244792"/>
    </source>
</evidence>
<protein>
    <recommendedName>
        <fullName evidence="2">dUTP diphosphatase</fullName>
        <ecNumber evidence="2">3.6.1.23</ecNumber>
    </recommendedName>
</protein>
<organism evidence="7 8">
    <name type="scientific">Thermodesulfobium acidiphilum</name>
    <dbReference type="NCBI Taxonomy" id="1794699"/>
    <lineage>
        <taxon>Bacteria</taxon>
        <taxon>Pseudomonadati</taxon>
        <taxon>Thermodesulfobiota</taxon>
        <taxon>Thermodesulfobiia</taxon>
        <taxon>Thermodesulfobiales</taxon>
        <taxon>Thermodesulfobiaceae</taxon>
        <taxon>Thermodesulfobium</taxon>
    </lineage>
</organism>
<dbReference type="EC" id="3.6.1.23" evidence="2"/>
<dbReference type="InterPro" id="IPR036157">
    <property type="entry name" value="dUTPase-like_sf"/>
</dbReference>
<dbReference type="GO" id="GO:0006226">
    <property type="term" value="P:dUMP biosynthetic process"/>
    <property type="evidence" value="ECO:0007669"/>
    <property type="project" value="InterPro"/>
</dbReference>
<dbReference type="NCBIfam" id="NF001862">
    <property type="entry name" value="PRK00601.1"/>
    <property type="match status" value="1"/>
</dbReference>
<dbReference type="GO" id="GO:0000287">
    <property type="term" value="F:magnesium ion binding"/>
    <property type="evidence" value="ECO:0007669"/>
    <property type="project" value="InterPro"/>
</dbReference>
<accession>A0A2R4W0T4</accession>
<evidence type="ECO:0000256" key="5">
    <source>
        <dbReference type="ARBA" id="ARBA00047686"/>
    </source>
</evidence>
<keyword evidence="4" id="KW-0546">Nucleotide metabolism</keyword>
<comment type="catalytic activity">
    <reaction evidence="5">
        <text>dUTP + H2O = dUMP + diphosphate + H(+)</text>
        <dbReference type="Rhea" id="RHEA:10248"/>
        <dbReference type="ChEBI" id="CHEBI:15377"/>
        <dbReference type="ChEBI" id="CHEBI:15378"/>
        <dbReference type="ChEBI" id="CHEBI:33019"/>
        <dbReference type="ChEBI" id="CHEBI:61555"/>
        <dbReference type="ChEBI" id="CHEBI:246422"/>
        <dbReference type="EC" id="3.6.1.23"/>
    </reaction>
</comment>
<dbReference type="KEGG" id="taci:TDSAC_0971"/>
<dbReference type="Gene3D" id="2.70.40.10">
    <property type="match status" value="1"/>
</dbReference>
<dbReference type="CDD" id="cd07557">
    <property type="entry name" value="trimeric_dUTPase"/>
    <property type="match status" value="1"/>
</dbReference>
<dbReference type="AlphaFoldDB" id="A0A2R4W0T4"/>
<dbReference type="NCBIfam" id="TIGR00576">
    <property type="entry name" value="dut"/>
    <property type="match status" value="1"/>
</dbReference>
<dbReference type="PANTHER" id="PTHR11241">
    <property type="entry name" value="DEOXYURIDINE 5'-TRIPHOSPHATE NUCLEOTIDOHYDROLASE"/>
    <property type="match status" value="1"/>
</dbReference>
<keyword evidence="8" id="KW-1185">Reference proteome</keyword>
<comment type="similarity">
    <text evidence="1">Belongs to the dUTPase family.</text>
</comment>
<dbReference type="PANTHER" id="PTHR11241:SF0">
    <property type="entry name" value="DEOXYURIDINE 5'-TRIPHOSPHATE NUCLEOTIDOHYDROLASE"/>
    <property type="match status" value="1"/>
</dbReference>
<evidence type="ECO:0000256" key="4">
    <source>
        <dbReference type="ARBA" id="ARBA00023080"/>
    </source>
</evidence>
<evidence type="ECO:0000256" key="1">
    <source>
        <dbReference type="ARBA" id="ARBA00006581"/>
    </source>
</evidence>
<evidence type="ECO:0000256" key="3">
    <source>
        <dbReference type="ARBA" id="ARBA00022801"/>
    </source>
</evidence>